<dbReference type="Gene3D" id="3.30.70.20">
    <property type="match status" value="2"/>
</dbReference>
<name>A0A1Z5HNR4_9FIRM</name>
<accession>A0A1Z5HNR4</accession>
<organism evidence="8 9">
    <name type="scientific">Calderihabitans maritimus</name>
    <dbReference type="NCBI Taxonomy" id="1246530"/>
    <lineage>
        <taxon>Bacteria</taxon>
        <taxon>Bacillati</taxon>
        <taxon>Bacillota</taxon>
        <taxon>Clostridia</taxon>
        <taxon>Neomoorellales</taxon>
        <taxon>Calderihabitantaceae</taxon>
        <taxon>Calderihabitans</taxon>
    </lineage>
</organism>
<dbReference type="Pfam" id="PF12838">
    <property type="entry name" value="Fer4_7"/>
    <property type="match status" value="1"/>
</dbReference>
<protein>
    <submittedName>
        <fullName evidence="8">4Fe-4S ferredoxin</fullName>
    </submittedName>
</protein>
<dbReference type="SUPFAM" id="SSF54862">
    <property type="entry name" value="4Fe-4S ferredoxins"/>
    <property type="match status" value="1"/>
</dbReference>
<gene>
    <name evidence="8" type="ORF">KKC1_01790</name>
</gene>
<keyword evidence="2" id="KW-0004">4Fe-4S</keyword>
<proteinExistence type="predicted"/>
<dbReference type="InterPro" id="IPR050294">
    <property type="entry name" value="RnfB_subfamily"/>
</dbReference>
<evidence type="ECO:0000256" key="1">
    <source>
        <dbReference type="ARBA" id="ARBA00022448"/>
    </source>
</evidence>
<feature type="domain" description="4Fe-4S ferredoxin-type" evidence="7">
    <location>
        <begin position="104"/>
        <end position="133"/>
    </location>
</feature>
<dbReference type="PROSITE" id="PS00198">
    <property type="entry name" value="4FE4S_FER_1"/>
    <property type="match status" value="1"/>
</dbReference>
<sequence length="154" mass="16747">MSKVLIVDPTLCTGCHRCEMWCSLTKYGEINPSRSNVYVIRREPGVDVPVICIHCGLCIDVCPLGALKRDRTTDAVVVDSDLCSGCGACVKVCPYGVLRIDEEMDIAAKCDLCSGSPACADHCPHGAIRYEDVRKAAAKRRELWAMAQAGKIRS</sequence>
<comment type="caution">
    <text evidence="8">The sequence shown here is derived from an EMBL/GenBank/DDBJ whole genome shotgun (WGS) entry which is preliminary data.</text>
</comment>
<reference evidence="9" key="1">
    <citation type="journal article" date="2017" name="Appl. Environ. Microbiol.">
        <title>Genomic analysis of Calderihabitans maritimus KKC1, a thermophilic hydrogenogenic carboxydotrophic bacterium isolated from marine sediment.</title>
        <authorList>
            <person name="Omae K."/>
            <person name="Yoneda Y."/>
            <person name="Fukuyama Y."/>
            <person name="Yoshida T."/>
            <person name="Sako Y."/>
        </authorList>
    </citation>
    <scope>NUCLEOTIDE SEQUENCE [LARGE SCALE GENOMIC DNA]</scope>
    <source>
        <strain evidence="9">KKC1</strain>
    </source>
</reference>
<dbReference type="InterPro" id="IPR017896">
    <property type="entry name" value="4Fe4S_Fe-S-bd"/>
</dbReference>
<feature type="domain" description="4Fe-4S ferredoxin-type" evidence="7">
    <location>
        <begin position="42"/>
        <end position="72"/>
    </location>
</feature>
<dbReference type="Proteomes" id="UP000197032">
    <property type="component" value="Unassembled WGS sequence"/>
</dbReference>
<dbReference type="AlphaFoldDB" id="A0A1Z5HNR4"/>
<keyword evidence="9" id="KW-1185">Reference proteome</keyword>
<dbReference type="PANTHER" id="PTHR42859">
    <property type="entry name" value="OXIDOREDUCTASE"/>
    <property type="match status" value="1"/>
</dbReference>
<evidence type="ECO:0000256" key="2">
    <source>
        <dbReference type="ARBA" id="ARBA00022485"/>
    </source>
</evidence>
<dbReference type="OrthoDB" id="9810688at2"/>
<evidence type="ECO:0000256" key="3">
    <source>
        <dbReference type="ARBA" id="ARBA00022723"/>
    </source>
</evidence>
<evidence type="ECO:0000256" key="4">
    <source>
        <dbReference type="ARBA" id="ARBA00022982"/>
    </source>
</evidence>
<keyword evidence="1" id="KW-0813">Transport</keyword>
<dbReference type="RefSeq" id="WP_088552615.1">
    <property type="nucleotide sequence ID" value="NZ_BDGJ01000003.1"/>
</dbReference>
<feature type="domain" description="4Fe-4S ferredoxin-type" evidence="7">
    <location>
        <begin position="3"/>
        <end position="33"/>
    </location>
</feature>
<dbReference type="InterPro" id="IPR017900">
    <property type="entry name" value="4Fe4S_Fe_S_CS"/>
</dbReference>
<dbReference type="GO" id="GO:0051539">
    <property type="term" value="F:4 iron, 4 sulfur cluster binding"/>
    <property type="evidence" value="ECO:0007669"/>
    <property type="project" value="UniProtKB-KW"/>
</dbReference>
<dbReference type="EMBL" id="BDGJ01000003">
    <property type="protein sequence ID" value="GAW91017.1"/>
    <property type="molecule type" value="Genomic_DNA"/>
</dbReference>
<evidence type="ECO:0000313" key="8">
    <source>
        <dbReference type="EMBL" id="GAW91017.1"/>
    </source>
</evidence>
<dbReference type="PANTHER" id="PTHR42859:SF10">
    <property type="entry name" value="DIMETHYLSULFOXIDE REDUCTASE CHAIN B"/>
    <property type="match status" value="1"/>
</dbReference>
<evidence type="ECO:0000259" key="7">
    <source>
        <dbReference type="PROSITE" id="PS51379"/>
    </source>
</evidence>
<evidence type="ECO:0000256" key="6">
    <source>
        <dbReference type="ARBA" id="ARBA00023014"/>
    </source>
</evidence>
<keyword evidence="6" id="KW-0411">Iron-sulfur</keyword>
<dbReference type="CDD" id="cd10550">
    <property type="entry name" value="DMSOR_beta_like"/>
    <property type="match status" value="1"/>
</dbReference>
<evidence type="ECO:0000256" key="5">
    <source>
        <dbReference type="ARBA" id="ARBA00023004"/>
    </source>
</evidence>
<keyword evidence="5" id="KW-0408">Iron</keyword>
<keyword evidence="3" id="KW-0479">Metal-binding</keyword>
<dbReference type="PROSITE" id="PS51379">
    <property type="entry name" value="4FE4S_FER_2"/>
    <property type="match status" value="4"/>
</dbReference>
<evidence type="ECO:0000313" key="9">
    <source>
        <dbReference type="Proteomes" id="UP000197032"/>
    </source>
</evidence>
<feature type="domain" description="4Fe-4S ferredoxin-type" evidence="7">
    <location>
        <begin position="74"/>
        <end position="103"/>
    </location>
</feature>
<keyword evidence="4" id="KW-0249">Electron transport</keyword>
<dbReference type="GO" id="GO:0046872">
    <property type="term" value="F:metal ion binding"/>
    <property type="evidence" value="ECO:0007669"/>
    <property type="project" value="UniProtKB-KW"/>
</dbReference>